<keyword evidence="4 12" id="KW-0328">Glycosyltransferase</keyword>
<dbReference type="GO" id="GO:0008417">
    <property type="term" value="F:fucosyltransferase activity"/>
    <property type="evidence" value="ECO:0007669"/>
    <property type="project" value="InterPro"/>
</dbReference>
<keyword evidence="7" id="KW-0735">Signal-anchor</keyword>
<organism evidence="15 16">
    <name type="scientific">Cherax quadricarinatus</name>
    <name type="common">Australian red claw crayfish</name>
    <dbReference type="NCBI Taxonomy" id="27406"/>
    <lineage>
        <taxon>Eukaryota</taxon>
        <taxon>Metazoa</taxon>
        <taxon>Ecdysozoa</taxon>
        <taxon>Arthropoda</taxon>
        <taxon>Crustacea</taxon>
        <taxon>Multicrustacea</taxon>
        <taxon>Malacostraca</taxon>
        <taxon>Eumalacostraca</taxon>
        <taxon>Eucarida</taxon>
        <taxon>Decapoda</taxon>
        <taxon>Pleocyemata</taxon>
        <taxon>Astacidea</taxon>
        <taxon>Parastacoidea</taxon>
        <taxon>Parastacidae</taxon>
        <taxon>Cherax</taxon>
    </lineage>
</organism>
<keyword evidence="9 12" id="KW-0333">Golgi apparatus</keyword>
<dbReference type="PANTHER" id="PTHR48438">
    <property type="entry name" value="ALPHA-(1,3)-FUCOSYLTRANSFERASE C-RELATED"/>
    <property type="match status" value="1"/>
</dbReference>
<dbReference type="InterPro" id="IPR038577">
    <property type="entry name" value="GT10-like_C_sf"/>
</dbReference>
<dbReference type="EMBL" id="JARKIK010000058">
    <property type="protein sequence ID" value="KAK8732032.1"/>
    <property type="molecule type" value="Genomic_DNA"/>
</dbReference>
<protein>
    <recommendedName>
        <fullName evidence="12">Fucosyltransferase</fullName>
        <ecNumber evidence="12">2.4.1.-</ecNumber>
    </recommendedName>
</protein>
<dbReference type="InterPro" id="IPR001503">
    <property type="entry name" value="Glyco_trans_10"/>
</dbReference>
<dbReference type="GO" id="GO:0032580">
    <property type="term" value="C:Golgi cisterna membrane"/>
    <property type="evidence" value="ECO:0007669"/>
    <property type="project" value="UniProtKB-SubCell"/>
</dbReference>
<dbReference type="EMBL" id="JARKIK010000058">
    <property type="protein sequence ID" value="KAK8732033.1"/>
    <property type="molecule type" value="Genomic_DNA"/>
</dbReference>
<evidence type="ECO:0000313" key="16">
    <source>
        <dbReference type="Proteomes" id="UP001445076"/>
    </source>
</evidence>
<evidence type="ECO:0000256" key="8">
    <source>
        <dbReference type="ARBA" id="ARBA00022989"/>
    </source>
</evidence>
<dbReference type="Proteomes" id="UP001445076">
    <property type="component" value="Unassembled WGS sequence"/>
</dbReference>
<keyword evidence="8 12" id="KW-1133">Transmembrane helix</keyword>
<reference evidence="15" key="2">
    <citation type="submission" date="2024-01" db="EMBL/GenBank/DDBJ databases">
        <authorList>
            <person name="He J."/>
            <person name="Wang M."/>
            <person name="Zheng J."/>
            <person name="Liu Z."/>
        </authorList>
    </citation>
    <scope>NUCLEOTIDE SEQUENCE</scope>
    <source>
        <strain evidence="15">ZL_2023a</strain>
        <tissue evidence="15">Muscle</tissue>
    </source>
</reference>
<dbReference type="Pfam" id="PF00852">
    <property type="entry name" value="Glyco_transf_10"/>
    <property type="match status" value="1"/>
</dbReference>
<dbReference type="Pfam" id="PF17039">
    <property type="entry name" value="Glyco_tran_10_N"/>
    <property type="match status" value="1"/>
</dbReference>
<keyword evidence="10 12" id="KW-0472">Membrane</keyword>
<feature type="transmembrane region" description="Helical" evidence="12">
    <location>
        <begin position="12"/>
        <end position="29"/>
    </location>
</feature>
<evidence type="ECO:0000256" key="9">
    <source>
        <dbReference type="ARBA" id="ARBA00023034"/>
    </source>
</evidence>
<evidence type="ECO:0000256" key="5">
    <source>
        <dbReference type="ARBA" id="ARBA00022679"/>
    </source>
</evidence>
<dbReference type="FunFam" id="3.40.50.11660:FF:000004">
    <property type="entry name" value="Glycoprotein 3-alpha-L-fucosyltransferase A"/>
    <property type="match status" value="1"/>
</dbReference>
<sequence length="453" mass="52716">MLRDCNKTKRLFLSVLMISFVTLGTYILYTSSRLTWVVPSTVSFRSSTRVTLADTIFKLLKVADSPVKMSVVSKSLRAVPPPTLPGDSNLSYADDRSLKITKRPVDLYREIPADKDNIDPNNPPLKKILFWNDAYSGMHYGFGFGREPFLRAGCRVNTCMTTSNRSRFPIKEIDALMWHFRSNDRSLPNTRSPHTRYVFWMMESASYLYGNLQIYKNVFNWTFTYRLDSDFPNPYGQVFRRQKPLPVQQRNYAANKTKLVAWFVSNCMTQSGRETLAKNLRKFIEVDQYGACGLLRCDRQHEEVCLEMLNKKYKFYLAFENSLCRDYVTEKFFNKLSLDVVPVVYGGANYSQHAPPHSYIDALSFPTAKALADYLIYLNKNDTAYNEYFRWKRFHQLIHGWATVSRPFCDLCERLHTDTSTSVYDLQRWFADESRCRTFESKDIAPFINGLEA</sequence>
<dbReference type="PANTHER" id="PTHR48438:SF1">
    <property type="entry name" value="ALPHA-(1,3)-FUCOSYLTRANSFERASE C-RELATED"/>
    <property type="match status" value="1"/>
</dbReference>
<name>A0AAW0WWP8_CHEQU</name>
<dbReference type="SUPFAM" id="SSF53756">
    <property type="entry name" value="UDP-Glycosyltransferase/glycogen phosphorylase"/>
    <property type="match status" value="1"/>
</dbReference>
<evidence type="ECO:0000256" key="6">
    <source>
        <dbReference type="ARBA" id="ARBA00022692"/>
    </source>
</evidence>
<keyword evidence="16" id="KW-1185">Reference proteome</keyword>
<comment type="similarity">
    <text evidence="3 12">Belongs to the glycosyltransferase 10 family.</text>
</comment>
<dbReference type="InterPro" id="IPR055270">
    <property type="entry name" value="Glyco_tran_10_C"/>
</dbReference>
<keyword evidence="11" id="KW-0325">Glycoprotein</keyword>
<evidence type="ECO:0000256" key="3">
    <source>
        <dbReference type="ARBA" id="ARBA00008919"/>
    </source>
</evidence>
<feature type="domain" description="Fucosyltransferase N-terminal" evidence="14">
    <location>
        <begin position="126"/>
        <end position="236"/>
    </location>
</feature>
<gene>
    <name evidence="15" type="ORF">OTU49_007147</name>
</gene>
<comment type="caution">
    <text evidence="15">The sequence shown here is derived from an EMBL/GenBank/DDBJ whole genome shotgun (WGS) entry which is preliminary data.</text>
</comment>
<evidence type="ECO:0000313" key="15">
    <source>
        <dbReference type="EMBL" id="KAK8732033.1"/>
    </source>
</evidence>
<evidence type="ECO:0000256" key="10">
    <source>
        <dbReference type="ARBA" id="ARBA00023136"/>
    </source>
</evidence>
<evidence type="ECO:0000256" key="11">
    <source>
        <dbReference type="ARBA" id="ARBA00023180"/>
    </source>
</evidence>
<dbReference type="EC" id="2.4.1.-" evidence="12"/>
<feature type="domain" description="Fucosyltransferase C-terminal" evidence="13">
    <location>
        <begin position="254"/>
        <end position="429"/>
    </location>
</feature>
<evidence type="ECO:0000256" key="4">
    <source>
        <dbReference type="ARBA" id="ARBA00022676"/>
    </source>
</evidence>
<evidence type="ECO:0000259" key="14">
    <source>
        <dbReference type="Pfam" id="PF17039"/>
    </source>
</evidence>
<comment type="subcellular location">
    <subcellularLocation>
        <location evidence="1 12">Golgi apparatus</location>
        <location evidence="1 12">Golgi stack membrane</location>
        <topology evidence="1 12">Single-pass type II membrane protein</topology>
    </subcellularLocation>
</comment>
<evidence type="ECO:0000256" key="1">
    <source>
        <dbReference type="ARBA" id="ARBA00004447"/>
    </source>
</evidence>
<evidence type="ECO:0000256" key="7">
    <source>
        <dbReference type="ARBA" id="ARBA00022968"/>
    </source>
</evidence>
<accession>A0AAW0WWP8</accession>
<evidence type="ECO:0000256" key="12">
    <source>
        <dbReference type="RuleBase" id="RU003832"/>
    </source>
</evidence>
<reference evidence="15 16" key="1">
    <citation type="journal article" date="2024" name="BMC Genomics">
        <title>Genome assembly of redclaw crayfish (Cherax quadricarinatus) provides insights into its immune adaptation and hypoxia tolerance.</title>
        <authorList>
            <person name="Liu Z."/>
            <person name="Zheng J."/>
            <person name="Li H."/>
            <person name="Fang K."/>
            <person name="Wang S."/>
            <person name="He J."/>
            <person name="Zhou D."/>
            <person name="Weng S."/>
            <person name="Chi M."/>
            <person name="Gu Z."/>
            <person name="He J."/>
            <person name="Li F."/>
            <person name="Wang M."/>
        </authorList>
    </citation>
    <scope>NUCLEOTIDE SEQUENCE [LARGE SCALE GENOMIC DNA]</scope>
    <source>
        <strain evidence="15">ZL_2023a</strain>
    </source>
</reference>
<keyword evidence="5 12" id="KW-0808">Transferase</keyword>
<dbReference type="AlphaFoldDB" id="A0AAW0WWP8"/>
<dbReference type="Gene3D" id="3.40.50.11660">
    <property type="entry name" value="Glycosyl transferase family 10, C-terminal domain"/>
    <property type="match status" value="1"/>
</dbReference>
<dbReference type="InterPro" id="IPR031481">
    <property type="entry name" value="Glyco_tran_10_N"/>
</dbReference>
<keyword evidence="6 12" id="KW-0812">Transmembrane</keyword>
<comment type="pathway">
    <text evidence="2">Protein modification; protein glycosylation.</text>
</comment>
<proteinExistence type="inferred from homology"/>
<evidence type="ECO:0000259" key="13">
    <source>
        <dbReference type="Pfam" id="PF00852"/>
    </source>
</evidence>
<evidence type="ECO:0000256" key="2">
    <source>
        <dbReference type="ARBA" id="ARBA00004922"/>
    </source>
</evidence>